<dbReference type="AlphaFoldDB" id="A0A8X7BT54"/>
<gene>
    <name evidence="1" type="ORF">TNIN_75411</name>
</gene>
<dbReference type="Proteomes" id="UP000886998">
    <property type="component" value="Unassembled WGS sequence"/>
</dbReference>
<evidence type="ECO:0000313" key="1">
    <source>
        <dbReference type="EMBL" id="GFY42900.1"/>
    </source>
</evidence>
<evidence type="ECO:0000313" key="2">
    <source>
        <dbReference type="Proteomes" id="UP000886998"/>
    </source>
</evidence>
<organism evidence="1 2">
    <name type="scientific">Trichonephila inaurata madagascariensis</name>
    <dbReference type="NCBI Taxonomy" id="2747483"/>
    <lineage>
        <taxon>Eukaryota</taxon>
        <taxon>Metazoa</taxon>
        <taxon>Ecdysozoa</taxon>
        <taxon>Arthropoda</taxon>
        <taxon>Chelicerata</taxon>
        <taxon>Arachnida</taxon>
        <taxon>Araneae</taxon>
        <taxon>Araneomorphae</taxon>
        <taxon>Entelegynae</taxon>
        <taxon>Araneoidea</taxon>
        <taxon>Nephilidae</taxon>
        <taxon>Trichonephila</taxon>
        <taxon>Trichonephila inaurata</taxon>
    </lineage>
</organism>
<sequence length="72" mass="8083">MRFNIVFQPAETLCQRCPPDGSSSPIDVLGPYRFRLISDRLALTNPYSPSNNRHLVIPRSLNGRVRQSGATK</sequence>
<proteinExistence type="predicted"/>
<comment type="caution">
    <text evidence="1">The sequence shown here is derived from an EMBL/GenBank/DDBJ whole genome shotgun (WGS) entry which is preliminary data.</text>
</comment>
<keyword evidence="2" id="KW-1185">Reference proteome</keyword>
<accession>A0A8X7BT54</accession>
<dbReference type="EMBL" id="BMAV01003380">
    <property type="protein sequence ID" value="GFY42900.1"/>
    <property type="molecule type" value="Genomic_DNA"/>
</dbReference>
<name>A0A8X7BT54_9ARAC</name>
<protein>
    <submittedName>
        <fullName evidence="1">Uncharacterized protein</fullName>
    </submittedName>
</protein>
<reference evidence="1" key="1">
    <citation type="submission" date="2020-08" db="EMBL/GenBank/DDBJ databases">
        <title>Multicomponent nature underlies the extraordinary mechanical properties of spider dragline silk.</title>
        <authorList>
            <person name="Kono N."/>
            <person name="Nakamura H."/>
            <person name="Mori M."/>
            <person name="Yoshida Y."/>
            <person name="Ohtoshi R."/>
            <person name="Malay A.D."/>
            <person name="Moran D.A.P."/>
            <person name="Tomita M."/>
            <person name="Numata K."/>
            <person name="Arakawa K."/>
        </authorList>
    </citation>
    <scope>NUCLEOTIDE SEQUENCE</scope>
</reference>